<dbReference type="EMBL" id="HBUF01475317">
    <property type="protein sequence ID" value="CAG6744779.1"/>
    <property type="molecule type" value="Transcribed_RNA"/>
</dbReference>
<dbReference type="AlphaFoldDB" id="A0A8D9E9Y1"/>
<organism evidence="1">
    <name type="scientific">Cacopsylla melanoneura</name>
    <dbReference type="NCBI Taxonomy" id="428564"/>
    <lineage>
        <taxon>Eukaryota</taxon>
        <taxon>Metazoa</taxon>
        <taxon>Ecdysozoa</taxon>
        <taxon>Arthropoda</taxon>
        <taxon>Hexapoda</taxon>
        <taxon>Insecta</taxon>
        <taxon>Pterygota</taxon>
        <taxon>Neoptera</taxon>
        <taxon>Paraneoptera</taxon>
        <taxon>Hemiptera</taxon>
        <taxon>Sternorrhyncha</taxon>
        <taxon>Psylloidea</taxon>
        <taxon>Psyllidae</taxon>
        <taxon>Psyllinae</taxon>
        <taxon>Cacopsylla</taxon>
    </lineage>
</organism>
<accession>A0A8D9E9Y1</accession>
<evidence type="ECO:0000313" key="1">
    <source>
        <dbReference type="EMBL" id="CAG6744779.1"/>
    </source>
</evidence>
<sequence>MWMGHTFWARRVTVAKAMHATWADVDMGHSSGTTGDGCEVFTTWVDVDGDTVTTGDGCEGFATWRGEDGSILMTSSPQNMFSYICVVTKCAVFPHQQCAVLPQK</sequence>
<reference evidence="1" key="1">
    <citation type="submission" date="2021-05" db="EMBL/GenBank/DDBJ databases">
        <authorList>
            <person name="Alioto T."/>
            <person name="Alioto T."/>
            <person name="Gomez Garrido J."/>
        </authorList>
    </citation>
    <scope>NUCLEOTIDE SEQUENCE</scope>
</reference>
<name>A0A8D9E9Y1_9HEMI</name>
<proteinExistence type="predicted"/>
<protein>
    <submittedName>
        <fullName evidence="1">Uncharacterized protein</fullName>
    </submittedName>
</protein>